<evidence type="ECO:0000256" key="5">
    <source>
        <dbReference type="ARBA" id="ARBA00010973"/>
    </source>
</evidence>
<dbReference type="SUPFAM" id="SSF88713">
    <property type="entry name" value="Glycoside hydrolase/deacetylase"/>
    <property type="match status" value="1"/>
</dbReference>
<dbReference type="GO" id="GO:0098552">
    <property type="term" value="C:side of membrane"/>
    <property type="evidence" value="ECO:0007669"/>
    <property type="project" value="UniProtKB-KW"/>
</dbReference>
<evidence type="ECO:0000256" key="12">
    <source>
        <dbReference type="ARBA" id="ARBA00022801"/>
    </source>
</evidence>
<keyword evidence="9" id="KW-0336">GPI-anchor</keyword>
<dbReference type="Gene3D" id="3.30.1120.90">
    <property type="entry name" value="Nucleosome assembly protein"/>
    <property type="match status" value="1"/>
</dbReference>
<evidence type="ECO:0000256" key="7">
    <source>
        <dbReference type="ARBA" id="ARBA00022512"/>
    </source>
</evidence>
<comment type="catalytic activity">
    <reaction evidence="22">
        <text>[(1-&gt;4)-N-acetyl-beta-D-glucosaminyl](n) + n H2O = chitosan + n acetate</text>
        <dbReference type="Rhea" id="RHEA:10464"/>
        <dbReference type="Rhea" id="RHEA-COMP:9593"/>
        <dbReference type="Rhea" id="RHEA-COMP:9597"/>
        <dbReference type="ChEBI" id="CHEBI:15377"/>
        <dbReference type="ChEBI" id="CHEBI:17029"/>
        <dbReference type="ChEBI" id="CHEBI:30089"/>
        <dbReference type="ChEBI" id="CHEBI:57704"/>
        <dbReference type="EC" id="3.5.1.41"/>
    </reaction>
    <physiologicalReaction direction="left-to-right" evidence="22">
        <dbReference type="Rhea" id="RHEA:10465"/>
    </physiologicalReaction>
</comment>
<evidence type="ECO:0000256" key="15">
    <source>
        <dbReference type="ARBA" id="ARBA00023180"/>
    </source>
</evidence>
<reference evidence="26" key="1">
    <citation type="submission" date="2022-11" db="EMBL/GenBank/DDBJ databases">
        <title>Genome Sequence of Cubamyces cubensis.</title>
        <authorList>
            <person name="Buettner E."/>
        </authorList>
    </citation>
    <scope>NUCLEOTIDE SEQUENCE</scope>
    <source>
        <strain evidence="26">MPL-01</strain>
    </source>
</reference>
<dbReference type="SUPFAM" id="SSF143113">
    <property type="entry name" value="NAP-like"/>
    <property type="match status" value="1"/>
</dbReference>
<keyword evidence="24" id="KW-0812">Transmembrane</keyword>
<evidence type="ECO:0000313" key="27">
    <source>
        <dbReference type="Proteomes" id="UP001215151"/>
    </source>
</evidence>
<dbReference type="InterPro" id="IPR037231">
    <property type="entry name" value="NAP-like_sf"/>
</dbReference>
<feature type="region of interest" description="Disordered" evidence="23">
    <location>
        <begin position="734"/>
        <end position="759"/>
    </location>
</feature>
<evidence type="ECO:0000256" key="14">
    <source>
        <dbReference type="ARBA" id="ARBA00023136"/>
    </source>
</evidence>
<dbReference type="Pfam" id="PF01522">
    <property type="entry name" value="Polysacc_deac_1"/>
    <property type="match status" value="1"/>
</dbReference>
<dbReference type="InterPro" id="IPR002509">
    <property type="entry name" value="NODB_dom"/>
</dbReference>
<comment type="cofactor">
    <cofactor evidence="1">
        <name>Co(2+)</name>
        <dbReference type="ChEBI" id="CHEBI:48828"/>
    </cofactor>
</comment>
<feature type="compositionally biased region" description="Low complexity" evidence="23">
    <location>
        <begin position="738"/>
        <end position="759"/>
    </location>
</feature>
<dbReference type="GO" id="GO:0005634">
    <property type="term" value="C:nucleus"/>
    <property type="evidence" value="ECO:0007669"/>
    <property type="project" value="InterPro"/>
</dbReference>
<feature type="transmembrane region" description="Helical" evidence="24">
    <location>
        <begin position="771"/>
        <end position="792"/>
    </location>
</feature>
<feature type="domain" description="NodB homology" evidence="25">
    <location>
        <begin position="516"/>
        <end position="712"/>
    </location>
</feature>
<keyword evidence="14 24" id="KW-0472">Membrane</keyword>
<keyword evidence="20" id="KW-0624">Polysaccharide degradation</keyword>
<keyword evidence="16" id="KW-0119">Carbohydrate metabolism</keyword>
<keyword evidence="11" id="KW-0732">Signal</keyword>
<dbReference type="InterPro" id="IPR050248">
    <property type="entry name" value="Polysacc_deacetylase_ArnD"/>
</dbReference>
<dbReference type="Gene3D" id="3.20.20.370">
    <property type="entry name" value="Glycoside hydrolase/deacetylase"/>
    <property type="match status" value="1"/>
</dbReference>
<dbReference type="GO" id="GO:0046872">
    <property type="term" value="F:metal ion binding"/>
    <property type="evidence" value="ECO:0007669"/>
    <property type="project" value="UniProtKB-KW"/>
</dbReference>
<dbReference type="EC" id="3.5.1.41" evidence="21"/>
<dbReference type="AlphaFoldDB" id="A0AAD7U5P5"/>
<evidence type="ECO:0000259" key="25">
    <source>
        <dbReference type="PROSITE" id="PS51677"/>
    </source>
</evidence>
<evidence type="ECO:0000256" key="17">
    <source>
        <dbReference type="ARBA" id="ARBA00023285"/>
    </source>
</evidence>
<keyword evidence="13" id="KW-0146">Chitin degradation</keyword>
<feature type="region of interest" description="Disordered" evidence="23">
    <location>
        <begin position="237"/>
        <end position="284"/>
    </location>
</feature>
<evidence type="ECO:0000256" key="21">
    <source>
        <dbReference type="ARBA" id="ARBA00024056"/>
    </source>
</evidence>
<dbReference type="GO" id="GO:0005886">
    <property type="term" value="C:plasma membrane"/>
    <property type="evidence" value="ECO:0007669"/>
    <property type="project" value="UniProtKB-SubCell"/>
</dbReference>
<dbReference type="PANTHER" id="PTHR10587">
    <property type="entry name" value="GLYCOSYL TRANSFERASE-RELATED"/>
    <property type="match status" value="1"/>
</dbReference>
<dbReference type="GO" id="GO:0000272">
    <property type="term" value="P:polysaccharide catabolic process"/>
    <property type="evidence" value="ECO:0007669"/>
    <property type="project" value="UniProtKB-KW"/>
</dbReference>
<comment type="caution">
    <text evidence="26">The sequence shown here is derived from an EMBL/GenBank/DDBJ whole genome shotgun (WGS) entry which is preliminary data.</text>
</comment>
<evidence type="ECO:0000256" key="24">
    <source>
        <dbReference type="SAM" id="Phobius"/>
    </source>
</evidence>
<evidence type="ECO:0000256" key="2">
    <source>
        <dbReference type="ARBA" id="ARBA00004191"/>
    </source>
</evidence>
<keyword evidence="6" id="KW-1003">Cell membrane</keyword>
<evidence type="ECO:0000256" key="9">
    <source>
        <dbReference type="ARBA" id="ARBA00022622"/>
    </source>
</evidence>
<dbReference type="FunFam" id="3.20.20.370:FF:000004">
    <property type="entry name" value="Related to Chitin deacetylase"/>
    <property type="match status" value="1"/>
</dbReference>
<dbReference type="Proteomes" id="UP001215151">
    <property type="component" value="Unassembled WGS sequence"/>
</dbReference>
<comment type="subcellular location">
    <subcellularLocation>
        <location evidence="3">Cell membrane</location>
        <topology evidence="3">Lipid-anchor</topology>
        <topology evidence="3">GPI-anchor</topology>
    </subcellularLocation>
    <subcellularLocation>
        <location evidence="2">Secreted</location>
        <location evidence="2">Cell wall</location>
    </subcellularLocation>
</comment>
<evidence type="ECO:0000256" key="8">
    <source>
        <dbReference type="ARBA" id="ARBA00022525"/>
    </source>
</evidence>
<keyword evidence="17" id="KW-0170">Cobalt</keyword>
<evidence type="ECO:0000256" key="20">
    <source>
        <dbReference type="ARBA" id="ARBA00023326"/>
    </source>
</evidence>
<comment type="similarity">
    <text evidence="4">Belongs to the nucleosome assembly protein (NAP) family.</text>
</comment>
<evidence type="ECO:0000256" key="11">
    <source>
        <dbReference type="ARBA" id="ARBA00022729"/>
    </source>
</evidence>
<comment type="similarity">
    <text evidence="5">Belongs to the polysaccharide deacetylase family.</text>
</comment>
<proteinExistence type="inferred from homology"/>
<keyword evidence="18" id="KW-0449">Lipoprotein</keyword>
<dbReference type="GO" id="GO:0006032">
    <property type="term" value="P:chitin catabolic process"/>
    <property type="evidence" value="ECO:0007669"/>
    <property type="project" value="UniProtKB-KW"/>
</dbReference>
<feature type="region of interest" description="Disordered" evidence="23">
    <location>
        <begin position="1"/>
        <end position="21"/>
    </location>
</feature>
<evidence type="ECO:0000256" key="22">
    <source>
        <dbReference type="ARBA" id="ARBA00048494"/>
    </source>
</evidence>
<keyword evidence="12" id="KW-0378">Hydrolase</keyword>
<organism evidence="26 27">
    <name type="scientific">Trametes cubensis</name>
    <dbReference type="NCBI Taxonomy" id="1111947"/>
    <lineage>
        <taxon>Eukaryota</taxon>
        <taxon>Fungi</taxon>
        <taxon>Dikarya</taxon>
        <taxon>Basidiomycota</taxon>
        <taxon>Agaricomycotina</taxon>
        <taxon>Agaricomycetes</taxon>
        <taxon>Polyporales</taxon>
        <taxon>Polyporaceae</taxon>
        <taxon>Trametes</taxon>
    </lineage>
</organism>
<dbReference type="GO" id="GO:0004099">
    <property type="term" value="F:chitin deacetylase activity"/>
    <property type="evidence" value="ECO:0007669"/>
    <property type="project" value="UniProtKB-EC"/>
</dbReference>
<evidence type="ECO:0000256" key="10">
    <source>
        <dbReference type="ARBA" id="ARBA00022723"/>
    </source>
</evidence>
<name>A0AAD7U5P5_9APHY</name>
<protein>
    <recommendedName>
        <fullName evidence="21">chitin deacetylase</fullName>
        <ecNumber evidence="21">3.5.1.41</ecNumber>
    </recommendedName>
</protein>
<dbReference type="Pfam" id="PF00956">
    <property type="entry name" value="NAP"/>
    <property type="match status" value="1"/>
</dbReference>
<evidence type="ECO:0000256" key="19">
    <source>
        <dbReference type="ARBA" id="ARBA00023316"/>
    </source>
</evidence>
<dbReference type="InterPro" id="IPR002164">
    <property type="entry name" value="NAP_family"/>
</dbReference>
<evidence type="ECO:0000256" key="18">
    <source>
        <dbReference type="ARBA" id="ARBA00023288"/>
    </source>
</evidence>
<keyword evidence="19" id="KW-0961">Cell wall biogenesis/degradation</keyword>
<evidence type="ECO:0000256" key="16">
    <source>
        <dbReference type="ARBA" id="ARBA00023277"/>
    </source>
</evidence>
<keyword evidence="15" id="KW-0325">Glycoprotein</keyword>
<keyword evidence="10" id="KW-0479">Metal-binding</keyword>
<keyword evidence="27" id="KW-1185">Reference proteome</keyword>
<evidence type="ECO:0000256" key="23">
    <source>
        <dbReference type="SAM" id="MobiDB-lite"/>
    </source>
</evidence>
<keyword evidence="24" id="KW-1133">Transmembrane helix</keyword>
<dbReference type="EMBL" id="JAPEVG010000006">
    <property type="protein sequence ID" value="KAJ8501588.1"/>
    <property type="molecule type" value="Genomic_DNA"/>
</dbReference>
<sequence>MSNKGVKRASPGADVEKNPLGDVELTDEDAVKLQAIQKDVARVELALERAAQKKMVPVYEKRREVVKAIPKFWPVALMNHGMLALHAQHNSDQAALSYLEDLWIVRDPVESRCFTLEFYFKENPYFSNTVLKKEYKYVPPPVESDDKPDADGITETMLEFSWERDVQPQATKIDWKDDSKNLTKLHPRVKDDEEDDMPSEGGSFFNFFEVAEDPFDIGVTIANDVFPEAIEYFLGHAGGDDVDSDEEDEESDDENEEEIDLEKPRPKKQKKAPSSQPNRYLTPSRRASDLLDGVLSPFSILHNLTSFALYRLVMKLAAVSAVALPALVSAHGLRDVHHARQAAAPAGSASSPAASGTASGSAATAATGAATGATTGAPAAATGSLTFTLASTNPSAVPLSDIVSGASSQATVAATTTFTGGTVPTYLPNAPALPDALSLIPSNYPALDKVPPTDSPEVQQWIQEVQNSGVEIPNIQPTVAGGCPANPEAAADTSRCWWTCGGCTADGDIESCPDKLTWGLTYDDGPALYTGDLLHYLDTVNLKATFFVVGSRAISYPSLLQEEYMAQHQIAVHTWSHPPMTTLTNEQIIAEFGWSKKIIKDVLGVTPTYWRPPYGDVDNRVRAIAKAMGLQTSIWTRISPSATFDTGDFDIAGGLTTSTQVLNNWQSIMGNATTIDTGFIVLEHDLFQQTVDIATGYILPEALAHQPPFKIEPIVSCLNKPMADAYIETNDNKSNPIGSAPATGSAGGAQATGSGNSSGAAAGGKNGAMGIAAPSSMGAIALALVSGVVALFL</sequence>
<evidence type="ECO:0000256" key="3">
    <source>
        <dbReference type="ARBA" id="ARBA00004609"/>
    </source>
</evidence>
<dbReference type="PANTHER" id="PTHR10587:SF133">
    <property type="entry name" value="CHITIN DEACETYLASE 1-RELATED"/>
    <property type="match status" value="1"/>
</dbReference>
<keyword evidence="8" id="KW-0964">Secreted</keyword>
<dbReference type="InterPro" id="IPR011330">
    <property type="entry name" value="Glyco_hydro/deAcase_b/a-brl"/>
</dbReference>
<evidence type="ECO:0000256" key="13">
    <source>
        <dbReference type="ARBA" id="ARBA00023024"/>
    </source>
</evidence>
<evidence type="ECO:0000256" key="1">
    <source>
        <dbReference type="ARBA" id="ARBA00001941"/>
    </source>
</evidence>
<feature type="compositionally biased region" description="Acidic residues" evidence="23">
    <location>
        <begin position="240"/>
        <end position="260"/>
    </location>
</feature>
<gene>
    <name evidence="26" type="ORF">ONZ51_g544</name>
</gene>
<evidence type="ECO:0000256" key="4">
    <source>
        <dbReference type="ARBA" id="ARBA00009947"/>
    </source>
</evidence>
<evidence type="ECO:0000256" key="6">
    <source>
        <dbReference type="ARBA" id="ARBA00022475"/>
    </source>
</evidence>
<keyword evidence="7" id="KW-0134">Cell wall</keyword>
<dbReference type="GO" id="GO:0009272">
    <property type="term" value="P:fungal-type cell wall biogenesis"/>
    <property type="evidence" value="ECO:0007669"/>
    <property type="project" value="UniProtKB-ARBA"/>
</dbReference>
<dbReference type="GO" id="GO:0006334">
    <property type="term" value="P:nucleosome assembly"/>
    <property type="evidence" value="ECO:0007669"/>
    <property type="project" value="InterPro"/>
</dbReference>
<dbReference type="PROSITE" id="PS51677">
    <property type="entry name" value="NODB"/>
    <property type="match status" value="1"/>
</dbReference>
<accession>A0AAD7U5P5</accession>
<dbReference type="GO" id="GO:0071555">
    <property type="term" value="P:cell wall organization"/>
    <property type="evidence" value="ECO:0007669"/>
    <property type="project" value="UniProtKB-KW"/>
</dbReference>
<evidence type="ECO:0000313" key="26">
    <source>
        <dbReference type="EMBL" id="KAJ8501588.1"/>
    </source>
</evidence>